<evidence type="ECO:0000256" key="5">
    <source>
        <dbReference type="ARBA" id="ARBA00022679"/>
    </source>
</evidence>
<evidence type="ECO:0000259" key="15">
    <source>
        <dbReference type="Pfam" id="PF18404"/>
    </source>
</evidence>
<dbReference type="Pfam" id="PF06427">
    <property type="entry name" value="UDP-g_GGTase"/>
    <property type="match status" value="1"/>
</dbReference>
<feature type="domain" description="UGGT thioredoxin-like" evidence="12">
    <location>
        <begin position="322"/>
        <end position="453"/>
    </location>
</feature>
<evidence type="ECO:0000256" key="10">
    <source>
        <dbReference type="SAM" id="SignalP"/>
    </source>
</evidence>
<feature type="signal peptide" evidence="10">
    <location>
        <begin position="1"/>
        <end position="16"/>
    </location>
</feature>
<comment type="cofactor">
    <cofactor evidence="1">
        <name>Ca(2+)</name>
        <dbReference type="ChEBI" id="CHEBI:29108"/>
    </cofactor>
</comment>
<feature type="domain" description="UGGT thioredoxin-like" evidence="11">
    <location>
        <begin position="47"/>
        <end position="244"/>
    </location>
</feature>
<dbReference type="GO" id="GO:0036503">
    <property type="term" value="P:ERAD pathway"/>
    <property type="evidence" value="ECO:0007669"/>
    <property type="project" value="TreeGrafter"/>
</dbReference>
<dbReference type="InterPro" id="IPR040694">
    <property type="entry name" value="UGGT_TRXL_2"/>
</dbReference>
<dbReference type="EMBL" id="CP119936">
    <property type="protein sequence ID" value="WFD03305.1"/>
    <property type="molecule type" value="Genomic_DNA"/>
</dbReference>
<dbReference type="GO" id="GO:0018279">
    <property type="term" value="P:protein N-linked glycosylation via asparagine"/>
    <property type="evidence" value="ECO:0007669"/>
    <property type="project" value="TreeGrafter"/>
</dbReference>
<evidence type="ECO:0000256" key="7">
    <source>
        <dbReference type="ARBA" id="ARBA00022824"/>
    </source>
</evidence>
<dbReference type="PANTHER" id="PTHR11226">
    <property type="entry name" value="UDP-GLUCOSE GLYCOPROTEIN:GLUCOSYLTRANSFERASE"/>
    <property type="match status" value="1"/>
</dbReference>
<dbReference type="InterPro" id="IPR040693">
    <property type="entry name" value="UGGT_TRXL_1"/>
</dbReference>
<dbReference type="Pfam" id="PF18404">
    <property type="entry name" value="Glyco_transf_24"/>
    <property type="match status" value="1"/>
</dbReference>
<dbReference type="Pfam" id="PF18403">
    <property type="entry name" value="Thioredoxin_15"/>
    <property type="match status" value="1"/>
</dbReference>
<evidence type="ECO:0000256" key="8">
    <source>
        <dbReference type="ARBA" id="ARBA00023180"/>
    </source>
</evidence>
<evidence type="ECO:0000313" key="16">
    <source>
        <dbReference type="EMBL" id="WFD03305.1"/>
    </source>
</evidence>
<name>A0AAF0IS67_9BASI</name>
<feature type="domain" description="Glucosyltransferase 24 catalytic" evidence="15">
    <location>
        <begin position="1234"/>
        <end position="1514"/>
    </location>
</feature>
<comment type="subcellular location">
    <subcellularLocation>
        <location evidence="2">Endoplasmic reticulum lumen</location>
    </subcellularLocation>
</comment>
<evidence type="ECO:0000259" key="13">
    <source>
        <dbReference type="Pfam" id="PF18402"/>
    </source>
</evidence>
<protein>
    <submittedName>
        <fullName evidence="16">Killer toxin resistant protein</fullName>
    </submittedName>
</protein>
<evidence type="ECO:0000256" key="2">
    <source>
        <dbReference type="ARBA" id="ARBA00004319"/>
    </source>
</evidence>
<dbReference type="InterPro" id="IPR029044">
    <property type="entry name" value="Nucleotide-diphossugar_trans"/>
</dbReference>
<dbReference type="InterPro" id="IPR040497">
    <property type="entry name" value="Glyco_transf_24"/>
</dbReference>
<dbReference type="Gene3D" id="3.90.550.10">
    <property type="entry name" value="Spore Coat Polysaccharide Biosynthesis Protein SpsA, Chain A"/>
    <property type="match status" value="1"/>
</dbReference>
<dbReference type="InterPro" id="IPR040525">
    <property type="entry name" value="UGGT_TRXL_4"/>
</dbReference>
<gene>
    <name evidence="16" type="primary">KRE5</name>
    <name evidence="16" type="ORF">MOBT1_001994</name>
</gene>
<evidence type="ECO:0000259" key="12">
    <source>
        <dbReference type="Pfam" id="PF18401"/>
    </source>
</evidence>
<dbReference type="Proteomes" id="UP001214603">
    <property type="component" value="Chromosome 3"/>
</dbReference>
<dbReference type="GO" id="GO:0003980">
    <property type="term" value="F:UDP-glucose:glycoprotein glucosyltransferase activity"/>
    <property type="evidence" value="ECO:0007669"/>
    <property type="project" value="InterPro"/>
</dbReference>
<evidence type="ECO:0000313" key="17">
    <source>
        <dbReference type="Proteomes" id="UP001214603"/>
    </source>
</evidence>
<keyword evidence="7" id="KW-0256">Endoplasmic reticulum</keyword>
<feature type="region of interest" description="Disordered" evidence="9">
    <location>
        <begin position="464"/>
        <end position="484"/>
    </location>
</feature>
<dbReference type="InterPro" id="IPR009448">
    <property type="entry name" value="UDP-g_GGtrans"/>
</dbReference>
<evidence type="ECO:0000259" key="11">
    <source>
        <dbReference type="Pfam" id="PF18400"/>
    </source>
</evidence>
<evidence type="ECO:0000256" key="1">
    <source>
        <dbReference type="ARBA" id="ARBA00001913"/>
    </source>
</evidence>
<feature type="compositionally biased region" description="Low complexity" evidence="9">
    <location>
        <begin position="1533"/>
        <end position="1562"/>
    </location>
</feature>
<dbReference type="Pfam" id="PF18400">
    <property type="entry name" value="Thioredoxin_12"/>
    <property type="match status" value="1"/>
</dbReference>
<evidence type="ECO:0000256" key="4">
    <source>
        <dbReference type="ARBA" id="ARBA00006351"/>
    </source>
</evidence>
<dbReference type="CDD" id="cd06432">
    <property type="entry name" value="GT8_HUGT1_C_like"/>
    <property type="match status" value="1"/>
</dbReference>
<sequence>MRCWLGLLGAVTTVAAFWGAPKAQEHEDSPVSVRMRHQWHHGDGAAAYVAEMLEAAHAVWPSDFFALVERVAAPDGLARVGDVANASAHALYDALDAIVGEHALVADALPSRDEWRAAVAFHAQATHVEAHYQLFNTSRALQNTDLDCAFVYFAGRGFCDVDEARAAIAQGVRQDTAPPTELPLPSDHVYAPRASAARPLPMATLYADPFDAQFGAKHAMLMRLANDAEHPVQYVLRWRPTRPRSDYHMPYMSGFGAALHLKKVDYLVIDDRKVDAAPNATLDAATTEALGRARDAYRTLTTQLYGRAGAPKSIQDAVAAQSSLAEEDVARLGVGAAHAILTSTDPLATLVEVTHHFPAHAAGLAQYAARLPKDNAVAVALNELQSRTIDGGVSMAWMNGKALPLDEFYPLELLQRVRAERALLATFAMPEVGIDSNSALLLLTSPQINSAFVQGAAMPPRFDASDRPEAQADTPPVITWRNDLPTDGADRWPSDLAALLKPRWPGQPLSLAQNFFNLVLVPNVTDSASLHLLAEIVASNIGAYGLHLGIVPLLDATPHTHAFAEVVWHAMDALPDDELGAFLRALASAKDAHAARKALARALQHHSASGAREFAHTGERTPSVDARLALTQAYLRRLGIPRDGPGVAFLNGEQLAYSDNVLQEAVAAQMSQTRLAAKDIFQKRIAEDQIATYFYDLPDTQRRRSVLMARLGGVESLQYISLPELFAHLAKSGVAAELSVLRDFVYHSLDAANVSVRIVADFDSPQGRALALHALHAAETTPMRLGFVHVPHSAPGPLSRFLYAAQARGALGLLEPSTLRAAITDGTLAELAASLNLPARDAEADAFWPVAAAPFAEQMHSPALVLNGLMLADLDVDQLEASDVAAAVAWEEQRHVAPLLATLDVDDDERHLQSQAIEFVASVLGSAFTLKPGEEGIFVSRPPTRMALGASLEQSAAAFSVGKADASLHVALILDPLAEQAPSIAAAARMLTELDDVRLTVVLNPRAYQRQLPLQQFTQFDARTRPLFDADGAEQAPGVAFGLLPPQAVLTMQLLAPRTLVTMASEAVYDLDNIRLADLAPAVRGAGVEAVYSVESVLVEGHARTDVGDIPRGLQLLLTTDDGRTELDTIVMENMGYFQFRAQPGHWNLAIRAGRSADVYEMQSAGAEGWDSPPLAATGAALMVSSPLDKPLYPVVAKRPGMEKADLVAEMDAPSTPAPDAGLATSQRGGHADINIFTLASGHLYERMTYIMILSVLEHTNSTVKFWFVENFLSPSFKAFLPHLAKAYNFRYEMITYAWPRWLRDQTEKQRTIWAYKILFLDVLFPLDLDRVIFVDADQIVRSDLKELVTMDLHGGTSSTYPAPYGYPPMGDDSEDMDGFRFWKQGYWRNFLRGRTYHISALYVVDLHRFRQVAAGDLLRRHYQRLTGDKNSLANLDQDLPNHCTCPTHTVQHVLPIYTLDKTWLWCETWCSYDWLPQAKTIDLCSNPKTKEPKLDRARRQIPEWNVLDAKVRALAEQVAQEHANIVPPVHTASAQAASPAQATTSASAASSAPAASLHDEL</sequence>
<evidence type="ECO:0000259" key="14">
    <source>
        <dbReference type="Pfam" id="PF18403"/>
    </source>
</evidence>
<keyword evidence="8" id="KW-0325">Glycoprotein</keyword>
<feature type="domain" description="UGGT thioredoxin-like" evidence="13">
    <location>
        <begin position="462"/>
        <end position="706"/>
    </location>
</feature>
<evidence type="ECO:0000256" key="6">
    <source>
        <dbReference type="ARBA" id="ARBA00022729"/>
    </source>
</evidence>
<feature type="domain" description="UDP-glucose:glycoprotein glucosyltransferase thioredoxin-like" evidence="14">
    <location>
        <begin position="749"/>
        <end position="923"/>
    </location>
</feature>
<keyword evidence="5" id="KW-0808">Transferase</keyword>
<dbReference type="Pfam" id="PF18401">
    <property type="entry name" value="Thioredoxin_13"/>
    <property type="match status" value="1"/>
</dbReference>
<dbReference type="InterPro" id="IPR040692">
    <property type="entry name" value="UGGT_TRXL_3"/>
</dbReference>
<dbReference type="GO" id="GO:0005788">
    <property type="term" value="C:endoplasmic reticulum lumen"/>
    <property type="evidence" value="ECO:0007669"/>
    <property type="project" value="UniProtKB-SubCell"/>
</dbReference>
<proteinExistence type="inferred from homology"/>
<keyword evidence="6 10" id="KW-0732">Signal</keyword>
<dbReference type="PANTHER" id="PTHR11226:SF0">
    <property type="entry name" value="UDP-GLUCOSE:GLYCOPROTEIN GLUCOSYLTRANSFERASE"/>
    <property type="match status" value="1"/>
</dbReference>
<feature type="chain" id="PRO_5041995989" evidence="10">
    <location>
        <begin position="17"/>
        <end position="1562"/>
    </location>
</feature>
<comment type="similarity">
    <text evidence="4">Belongs to the glycosyltransferase 8 family.</text>
</comment>
<keyword evidence="17" id="KW-1185">Reference proteome</keyword>
<comment type="pathway">
    <text evidence="3">Protein modification; protein glycosylation.</text>
</comment>
<dbReference type="GO" id="GO:0051082">
    <property type="term" value="F:unfolded protein binding"/>
    <property type="evidence" value="ECO:0007669"/>
    <property type="project" value="TreeGrafter"/>
</dbReference>
<evidence type="ECO:0000256" key="3">
    <source>
        <dbReference type="ARBA" id="ARBA00004922"/>
    </source>
</evidence>
<reference evidence="16" key="1">
    <citation type="submission" date="2023-03" db="EMBL/GenBank/DDBJ databases">
        <title>Mating type loci evolution in Malassezia.</title>
        <authorList>
            <person name="Coelho M.A."/>
        </authorList>
    </citation>
    <scope>NUCLEOTIDE SEQUENCE</scope>
    <source>
        <strain evidence="16">CBS 7876</strain>
    </source>
</reference>
<feature type="region of interest" description="Disordered" evidence="9">
    <location>
        <begin position="1532"/>
        <end position="1562"/>
    </location>
</feature>
<dbReference type="Pfam" id="PF18402">
    <property type="entry name" value="Thioredoxin_14"/>
    <property type="match status" value="1"/>
</dbReference>
<accession>A0AAF0IS67</accession>
<dbReference type="SUPFAM" id="SSF53448">
    <property type="entry name" value="Nucleotide-diphospho-sugar transferases"/>
    <property type="match status" value="1"/>
</dbReference>
<organism evidence="16 17">
    <name type="scientific">Malassezia obtusa</name>
    <dbReference type="NCBI Taxonomy" id="76774"/>
    <lineage>
        <taxon>Eukaryota</taxon>
        <taxon>Fungi</taxon>
        <taxon>Dikarya</taxon>
        <taxon>Basidiomycota</taxon>
        <taxon>Ustilaginomycotina</taxon>
        <taxon>Malasseziomycetes</taxon>
        <taxon>Malasseziales</taxon>
        <taxon>Malasseziaceae</taxon>
        <taxon>Malassezia</taxon>
    </lineage>
</organism>
<evidence type="ECO:0000256" key="9">
    <source>
        <dbReference type="SAM" id="MobiDB-lite"/>
    </source>
</evidence>